<keyword evidence="3" id="KW-1185">Reference proteome</keyword>
<dbReference type="AlphaFoldDB" id="A0A5Q4ZEH6"/>
<dbReference type="Proteomes" id="UP000325811">
    <property type="component" value="Chromosome I"/>
</dbReference>
<name>A0A5Q4ZEH6_9BURK</name>
<evidence type="ECO:0000313" key="2">
    <source>
        <dbReference type="EMBL" id="VVD29192.1"/>
    </source>
</evidence>
<proteinExistence type="predicted"/>
<dbReference type="EMBL" id="LR699553">
    <property type="protein sequence ID" value="VVD29192.1"/>
    <property type="molecule type" value="Genomic_DNA"/>
</dbReference>
<dbReference type="KEGG" id="pdio:PDMSB3_2736"/>
<feature type="region of interest" description="Disordered" evidence="1">
    <location>
        <begin position="1"/>
        <end position="30"/>
    </location>
</feature>
<reference evidence="2 3" key="1">
    <citation type="submission" date="2019-08" db="EMBL/GenBank/DDBJ databases">
        <authorList>
            <person name="Herpell B J."/>
        </authorList>
    </citation>
    <scope>NUCLEOTIDE SEQUENCE [LARGE SCALE GENOMIC DNA]</scope>
    <source>
        <strain evidence="3">Msb3</strain>
    </source>
</reference>
<gene>
    <name evidence="2" type="ORF">PDMSB3_2736</name>
</gene>
<evidence type="ECO:0000313" key="3">
    <source>
        <dbReference type="Proteomes" id="UP000325811"/>
    </source>
</evidence>
<protein>
    <submittedName>
        <fullName evidence="2">Uncharacterized protein</fullName>
    </submittedName>
</protein>
<accession>A0A5Q4ZEH6</accession>
<organism evidence="2 3">
    <name type="scientific">Paraburkholderia dioscoreae</name>
    <dbReference type="NCBI Taxonomy" id="2604047"/>
    <lineage>
        <taxon>Bacteria</taxon>
        <taxon>Pseudomonadati</taxon>
        <taxon>Pseudomonadota</taxon>
        <taxon>Betaproteobacteria</taxon>
        <taxon>Burkholderiales</taxon>
        <taxon>Burkholderiaceae</taxon>
        <taxon>Paraburkholderia</taxon>
    </lineage>
</organism>
<sequence>MAKFERQIHLRGRNRNEPFPNTPFGKGQEKQYPIPFNPLCTKTMGFPEKSNKTSLTRCIAVALCARSSLPCHRTRDDCNSPSERHKAKQLL</sequence>
<evidence type="ECO:0000256" key="1">
    <source>
        <dbReference type="SAM" id="MobiDB-lite"/>
    </source>
</evidence>